<dbReference type="EnsemblMetazoa" id="AMEM017056-RA">
    <property type="protein sequence ID" value="AMEM017056-PA"/>
    <property type="gene ID" value="AMEM017056"/>
</dbReference>
<proteinExistence type="predicted"/>
<dbReference type="Proteomes" id="UP000075903">
    <property type="component" value="Unassembled WGS sequence"/>
</dbReference>
<sequence length="132" mass="14631">MLQRTLTGPGSGGVNGMCKALHEHDSSGSAAVLCWQTRYLQCPATAKQAKAKVEAINNVHLSTPTDITRMRSAQAYQPQVQPKAQTRRFATLTLTKSGHRNPTTARLENRFWLVGAILHRHYSRSRAIKGQH</sequence>
<keyword evidence="2" id="KW-1185">Reference proteome</keyword>
<evidence type="ECO:0000313" key="1">
    <source>
        <dbReference type="EnsemblMetazoa" id="AMEM017056-PA"/>
    </source>
</evidence>
<accession>A0A182VLM4</accession>
<protein>
    <submittedName>
        <fullName evidence="1">Uncharacterized protein</fullName>
    </submittedName>
</protein>
<name>A0A182VLM4_ANOME</name>
<evidence type="ECO:0000313" key="2">
    <source>
        <dbReference type="Proteomes" id="UP000075903"/>
    </source>
</evidence>
<reference evidence="1" key="1">
    <citation type="submission" date="2020-05" db="UniProtKB">
        <authorList>
            <consortium name="EnsemblMetazoa"/>
        </authorList>
    </citation>
    <scope>IDENTIFICATION</scope>
    <source>
        <strain evidence="1">MAF</strain>
    </source>
</reference>
<dbReference type="AlphaFoldDB" id="A0A182VLM4"/>
<organism evidence="1 2">
    <name type="scientific">Anopheles merus</name>
    <name type="common">Mosquito</name>
    <dbReference type="NCBI Taxonomy" id="30066"/>
    <lineage>
        <taxon>Eukaryota</taxon>
        <taxon>Metazoa</taxon>
        <taxon>Ecdysozoa</taxon>
        <taxon>Arthropoda</taxon>
        <taxon>Hexapoda</taxon>
        <taxon>Insecta</taxon>
        <taxon>Pterygota</taxon>
        <taxon>Neoptera</taxon>
        <taxon>Endopterygota</taxon>
        <taxon>Diptera</taxon>
        <taxon>Nematocera</taxon>
        <taxon>Culicoidea</taxon>
        <taxon>Culicidae</taxon>
        <taxon>Anophelinae</taxon>
        <taxon>Anopheles</taxon>
    </lineage>
</organism>
<dbReference type="VEuPathDB" id="VectorBase:AMEM017056"/>